<keyword evidence="1" id="KW-0732">Signal</keyword>
<dbReference type="RefSeq" id="WP_182551332.1">
    <property type="nucleotide sequence ID" value="NZ_JACGXN010000009.1"/>
</dbReference>
<dbReference type="Gene3D" id="2.40.128.110">
    <property type="entry name" value="Lipid/polyisoprenoid-binding, YceI-like"/>
    <property type="match status" value="1"/>
</dbReference>
<dbReference type="Proteomes" id="UP000549052">
    <property type="component" value="Unassembled WGS sequence"/>
</dbReference>
<dbReference type="PANTHER" id="PTHR34406:SF1">
    <property type="entry name" value="PROTEIN YCEI"/>
    <property type="match status" value="1"/>
</dbReference>
<organism evidence="3 4">
    <name type="scientific">Phyllobacterium myrsinacearum</name>
    <dbReference type="NCBI Taxonomy" id="28101"/>
    <lineage>
        <taxon>Bacteria</taxon>
        <taxon>Pseudomonadati</taxon>
        <taxon>Pseudomonadota</taxon>
        <taxon>Alphaproteobacteria</taxon>
        <taxon>Hyphomicrobiales</taxon>
        <taxon>Phyllobacteriaceae</taxon>
        <taxon>Phyllobacterium</taxon>
    </lineage>
</organism>
<sequence>MNSAQTFISTILKAAVALLVAIAPALANADTLSEVAGRYRIDTSSRIGFMVAQIGGGGISGDFKKFSGVFALNNSDISRSTIEFTLFPESVSTGQARIESFLRSDAVFDSQNFPTVTFKSTQITQTGPSTAAVDGILTARGKSSPANFQATLSTHDKNAIVFHVEGKIMRSRYGMDVGTPIYSNVVQFDMTIHGQRS</sequence>
<feature type="chain" id="PRO_5032473676" evidence="1">
    <location>
        <begin position="30"/>
        <end position="197"/>
    </location>
</feature>
<protein>
    <submittedName>
        <fullName evidence="3">Polyisoprenoid-binding protein YceI</fullName>
    </submittedName>
</protein>
<evidence type="ECO:0000313" key="3">
    <source>
        <dbReference type="EMBL" id="MBA8880688.1"/>
    </source>
</evidence>
<name>A0A839ER36_9HYPH</name>
<evidence type="ECO:0000256" key="1">
    <source>
        <dbReference type="SAM" id="SignalP"/>
    </source>
</evidence>
<dbReference type="SMART" id="SM00867">
    <property type="entry name" value="YceI"/>
    <property type="match status" value="1"/>
</dbReference>
<feature type="signal peptide" evidence="1">
    <location>
        <begin position="1"/>
        <end position="29"/>
    </location>
</feature>
<accession>A0A839ER36</accession>
<dbReference type="InterPro" id="IPR036761">
    <property type="entry name" value="TTHA0802/YceI-like_sf"/>
</dbReference>
<dbReference type="PANTHER" id="PTHR34406">
    <property type="entry name" value="PROTEIN YCEI"/>
    <property type="match status" value="1"/>
</dbReference>
<feature type="domain" description="Lipid/polyisoprenoid-binding YceI-like" evidence="2">
    <location>
        <begin position="38"/>
        <end position="195"/>
    </location>
</feature>
<comment type="caution">
    <text evidence="3">The sequence shown here is derived from an EMBL/GenBank/DDBJ whole genome shotgun (WGS) entry which is preliminary data.</text>
</comment>
<dbReference type="InterPro" id="IPR007372">
    <property type="entry name" value="Lipid/polyisoprenoid-bd_YceI"/>
</dbReference>
<keyword evidence="4" id="KW-1185">Reference proteome</keyword>
<gene>
    <name evidence="3" type="ORF">FHW16_004413</name>
</gene>
<proteinExistence type="predicted"/>
<dbReference type="SUPFAM" id="SSF101874">
    <property type="entry name" value="YceI-like"/>
    <property type="match status" value="1"/>
</dbReference>
<evidence type="ECO:0000313" key="4">
    <source>
        <dbReference type="Proteomes" id="UP000549052"/>
    </source>
</evidence>
<evidence type="ECO:0000259" key="2">
    <source>
        <dbReference type="SMART" id="SM00867"/>
    </source>
</evidence>
<dbReference type="EMBL" id="JACGXN010000009">
    <property type="protein sequence ID" value="MBA8880688.1"/>
    <property type="molecule type" value="Genomic_DNA"/>
</dbReference>
<reference evidence="3 4" key="1">
    <citation type="submission" date="2020-07" db="EMBL/GenBank/DDBJ databases">
        <title>Genomic Encyclopedia of Type Strains, Phase IV (KMG-V): Genome sequencing to study the core and pangenomes of soil and plant-associated prokaryotes.</title>
        <authorList>
            <person name="Whitman W."/>
        </authorList>
    </citation>
    <scope>NUCLEOTIDE SEQUENCE [LARGE SCALE GENOMIC DNA]</scope>
    <source>
        <strain evidence="3 4">AN3</strain>
    </source>
</reference>
<dbReference type="AlphaFoldDB" id="A0A839ER36"/>
<dbReference type="Pfam" id="PF04264">
    <property type="entry name" value="YceI"/>
    <property type="match status" value="1"/>
</dbReference>